<keyword evidence="2 4" id="KW-0863">Zinc-finger</keyword>
<organism evidence="6 7">
    <name type="scientific">Exidia glandulosa HHB12029</name>
    <dbReference type="NCBI Taxonomy" id="1314781"/>
    <lineage>
        <taxon>Eukaryota</taxon>
        <taxon>Fungi</taxon>
        <taxon>Dikarya</taxon>
        <taxon>Basidiomycota</taxon>
        <taxon>Agaricomycotina</taxon>
        <taxon>Agaricomycetes</taxon>
        <taxon>Auriculariales</taxon>
        <taxon>Exidiaceae</taxon>
        <taxon>Exidia</taxon>
    </lineage>
</organism>
<evidence type="ECO:0000313" key="7">
    <source>
        <dbReference type="Proteomes" id="UP000077266"/>
    </source>
</evidence>
<sequence length="468" mass="52091">MEQLARRIASGLTDPCQPSFCAACVLRLSYVFNSGDTKANLRTLRTSHHDFYNRIMIFITTERPEEDRASLEGNLRATVLSCAHRSSHNPESEKGILATARLLEATTLSLIHFIHDCLCDSMRMVKTQAFSRHGLWPSSKEDILPRGPGPSCGMLVHWFAKLPDANVFRTFCSIFLICDEMQGALLEEDRRMRFVRAICGHLDYAVEDHMRFPEQTMNDDSQAAFSRLQDLTILLQSLKLKADLEALIRGLENRLLGSLDRAMEVLGELGEEDMKHRLASVALIVHGIAGTPFPDIPASLRLNALEEALQLGDIFGGAQALIQTNAELRICAAPNCSRPEHELGKKLLVCSSCKVVRYCSRECQKEHWSKGLRPHKLVCSRIKNILAVTSIDAEPSAFAAACRAANIGADDLGVINDGLNNRVNGEGADKPRSISRVMKDAILEDEEHRALADKIKQRLLRDFGPRAR</sequence>
<evidence type="ECO:0000313" key="6">
    <source>
        <dbReference type="EMBL" id="KZV97808.1"/>
    </source>
</evidence>
<evidence type="ECO:0000256" key="3">
    <source>
        <dbReference type="ARBA" id="ARBA00022833"/>
    </source>
</evidence>
<dbReference type="InParanoid" id="A0A165LGI8"/>
<protein>
    <recommendedName>
        <fullName evidence="5">MYND-type domain-containing protein</fullName>
    </recommendedName>
</protein>
<proteinExistence type="predicted"/>
<evidence type="ECO:0000256" key="1">
    <source>
        <dbReference type="ARBA" id="ARBA00022723"/>
    </source>
</evidence>
<dbReference type="PROSITE" id="PS50865">
    <property type="entry name" value="ZF_MYND_2"/>
    <property type="match status" value="1"/>
</dbReference>
<keyword evidence="3" id="KW-0862">Zinc</keyword>
<dbReference type="EMBL" id="KV425925">
    <property type="protein sequence ID" value="KZV97808.1"/>
    <property type="molecule type" value="Genomic_DNA"/>
</dbReference>
<dbReference type="Proteomes" id="UP000077266">
    <property type="component" value="Unassembled WGS sequence"/>
</dbReference>
<dbReference type="Pfam" id="PF01753">
    <property type="entry name" value="zf-MYND"/>
    <property type="match status" value="1"/>
</dbReference>
<dbReference type="InterPro" id="IPR002893">
    <property type="entry name" value="Znf_MYND"/>
</dbReference>
<evidence type="ECO:0000259" key="5">
    <source>
        <dbReference type="PROSITE" id="PS50865"/>
    </source>
</evidence>
<feature type="domain" description="MYND-type" evidence="5">
    <location>
        <begin position="333"/>
        <end position="379"/>
    </location>
</feature>
<reference evidence="6 7" key="1">
    <citation type="journal article" date="2016" name="Mol. Biol. Evol.">
        <title>Comparative Genomics of Early-Diverging Mushroom-Forming Fungi Provides Insights into the Origins of Lignocellulose Decay Capabilities.</title>
        <authorList>
            <person name="Nagy L.G."/>
            <person name="Riley R."/>
            <person name="Tritt A."/>
            <person name="Adam C."/>
            <person name="Daum C."/>
            <person name="Floudas D."/>
            <person name="Sun H."/>
            <person name="Yadav J.S."/>
            <person name="Pangilinan J."/>
            <person name="Larsson K.H."/>
            <person name="Matsuura K."/>
            <person name="Barry K."/>
            <person name="Labutti K."/>
            <person name="Kuo R."/>
            <person name="Ohm R.A."/>
            <person name="Bhattacharya S.S."/>
            <person name="Shirouzu T."/>
            <person name="Yoshinaga Y."/>
            <person name="Martin F.M."/>
            <person name="Grigoriev I.V."/>
            <person name="Hibbett D.S."/>
        </authorList>
    </citation>
    <scope>NUCLEOTIDE SEQUENCE [LARGE SCALE GENOMIC DNA]</scope>
    <source>
        <strain evidence="6 7">HHB12029</strain>
    </source>
</reference>
<dbReference type="SUPFAM" id="SSF144232">
    <property type="entry name" value="HIT/MYND zinc finger-like"/>
    <property type="match status" value="1"/>
</dbReference>
<keyword evidence="1" id="KW-0479">Metal-binding</keyword>
<name>A0A165LGI8_EXIGL</name>
<evidence type="ECO:0000256" key="2">
    <source>
        <dbReference type="ARBA" id="ARBA00022771"/>
    </source>
</evidence>
<evidence type="ECO:0000256" key="4">
    <source>
        <dbReference type="PROSITE-ProRule" id="PRU00134"/>
    </source>
</evidence>
<gene>
    <name evidence="6" type="ORF">EXIGLDRAFT_729607</name>
</gene>
<dbReference type="OrthoDB" id="2998255at2759"/>
<dbReference type="GO" id="GO:0008270">
    <property type="term" value="F:zinc ion binding"/>
    <property type="evidence" value="ECO:0007669"/>
    <property type="project" value="UniProtKB-KW"/>
</dbReference>
<keyword evidence="7" id="KW-1185">Reference proteome</keyword>
<dbReference type="Gene3D" id="6.10.140.2220">
    <property type="match status" value="1"/>
</dbReference>
<accession>A0A165LGI8</accession>
<dbReference type="AlphaFoldDB" id="A0A165LGI8"/>